<reference evidence="4 6" key="1">
    <citation type="submission" date="2018-09" db="EMBL/GenBank/DDBJ databases">
        <title>Genomic investigation of the strawberry pathogen Phytophthora fragariae indicates pathogenicity is determined by transcriptional variation in three key races.</title>
        <authorList>
            <person name="Adams T.M."/>
            <person name="Armitage A.D."/>
            <person name="Sobczyk M.K."/>
            <person name="Bates H.J."/>
            <person name="Dunwell J.M."/>
            <person name="Nellist C.F."/>
            <person name="Harrison R.J."/>
        </authorList>
    </citation>
    <scope>NUCLEOTIDE SEQUENCE [LARGE SCALE GENOMIC DNA]</scope>
    <source>
        <strain evidence="2 4">SCRP249</strain>
        <strain evidence="1 6">SCRP324</strain>
        <strain evidence="3 5">SCRP333</strain>
    </source>
</reference>
<organism evidence="1 6">
    <name type="scientific">Phytophthora rubi</name>
    <dbReference type="NCBI Taxonomy" id="129364"/>
    <lineage>
        <taxon>Eukaryota</taxon>
        <taxon>Sar</taxon>
        <taxon>Stramenopiles</taxon>
        <taxon>Oomycota</taxon>
        <taxon>Peronosporomycetes</taxon>
        <taxon>Peronosporales</taxon>
        <taxon>Peronosporaceae</taxon>
        <taxon>Phytophthora</taxon>
    </lineage>
</organism>
<evidence type="ECO:0000313" key="5">
    <source>
        <dbReference type="Proteomes" id="UP000434957"/>
    </source>
</evidence>
<dbReference type="Proteomes" id="UP000435112">
    <property type="component" value="Unassembled WGS sequence"/>
</dbReference>
<sequence>MESVAAVALVVIVGSFRRQTNVSELQCSWPPRWRLALAVSDSHAHSSTDCIACYTLLCSTDIGPDRGDVLGCHTV</sequence>
<proteinExistence type="predicted"/>
<evidence type="ECO:0000313" key="4">
    <source>
        <dbReference type="Proteomes" id="UP000429607"/>
    </source>
</evidence>
<name>A0A6A3IGY2_9STRA</name>
<evidence type="ECO:0000313" key="1">
    <source>
        <dbReference type="EMBL" id="KAE8981241.1"/>
    </source>
</evidence>
<accession>A0A6A3IGY2</accession>
<gene>
    <name evidence="2" type="ORF">PR001_g23056</name>
    <name evidence="1" type="ORF">PR002_g23881</name>
    <name evidence="3" type="ORF">PR003_g27925</name>
</gene>
<evidence type="ECO:0000313" key="2">
    <source>
        <dbReference type="EMBL" id="KAE8984875.1"/>
    </source>
</evidence>
<dbReference type="Proteomes" id="UP000434957">
    <property type="component" value="Unassembled WGS sequence"/>
</dbReference>
<evidence type="ECO:0000313" key="6">
    <source>
        <dbReference type="Proteomes" id="UP000435112"/>
    </source>
</evidence>
<protein>
    <submittedName>
        <fullName evidence="1">Uncharacterized protein</fullName>
    </submittedName>
</protein>
<comment type="caution">
    <text evidence="1">The sequence shown here is derived from an EMBL/GenBank/DDBJ whole genome shotgun (WGS) entry which is preliminary data.</text>
</comment>
<evidence type="ECO:0000313" key="3">
    <source>
        <dbReference type="EMBL" id="KAE9280583.1"/>
    </source>
</evidence>
<dbReference type="Proteomes" id="UP000429607">
    <property type="component" value="Unassembled WGS sequence"/>
</dbReference>
<dbReference type="EMBL" id="QXFV01002661">
    <property type="protein sequence ID" value="KAE8984875.1"/>
    <property type="molecule type" value="Genomic_DNA"/>
</dbReference>
<keyword evidence="5" id="KW-1185">Reference proteome</keyword>
<dbReference type="EMBL" id="QXFU01002814">
    <property type="protein sequence ID" value="KAE8981241.1"/>
    <property type="molecule type" value="Genomic_DNA"/>
</dbReference>
<dbReference type="AlphaFoldDB" id="A0A6A3IGY2"/>
<dbReference type="EMBL" id="QXFT01004054">
    <property type="protein sequence ID" value="KAE9280583.1"/>
    <property type="molecule type" value="Genomic_DNA"/>
</dbReference>